<feature type="compositionally biased region" description="Polar residues" evidence="1">
    <location>
        <begin position="35"/>
        <end position="51"/>
    </location>
</feature>
<proteinExistence type="predicted"/>
<sequence length="423" mass="46298">MAASVALLLRRAGFGPTSAELSDAIGRGYSATVSELTTPTARDPGAQSTPLPNLGIDPYNDLPNPTKEQRAAADVKRGADTEALHRWWLDRVTVANRQAVEKLVFFWHGHWATSIRKFGSPQWMLAQHQKIRESADFGAMARKMVTDPALVYWLDGQLNSKDAPNENLGRELLELFMLGIGNYTESDVKAAGRALTGWRVDLGVPQTAIFFRDSHDAAEKTVLGVTSKFTATSLVDFLATQPACPRFIASRLWFRYASAEVPIPPVTQDRMIAAFPFPNLMLKALFTDEAFQATAGHLVKQPIEWFVGALRQLGIRPAGFSSTVLQEMLFGLRSLGQMPFAPPSVGGWPSGAAWLTPATAQVRFALAARLAEMARPPKLTVEGLADTLAVDTWTDRTYAALKGVSEPRRMMTLGLVSPEYLVT</sequence>
<dbReference type="InterPro" id="IPR014917">
    <property type="entry name" value="DUF1800"/>
</dbReference>
<protein>
    <recommendedName>
        <fullName evidence="4">DUF1800 domain-containing protein</fullName>
    </recommendedName>
</protein>
<reference evidence="2" key="1">
    <citation type="submission" date="2021-01" db="EMBL/GenBank/DDBJ databases">
        <title>Whole genome shotgun sequence of Rhizocola hellebori NBRC 109834.</title>
        <authorList>
            <person name="Komaki H."/>
            <person name="Tamura T."/>
        </authorList>
    </citation>
    <scope>NUCLEOTIDE SEQUENCE</scope>
    <source>
        <strain evidence="2">NBRC 109834</strain>
    </source>
</reference>
<evidence type="ECO:0008006" key="4">
    <source>
        <dbReference type="Google" id="ProtNLM"/>
    </source>
</evidence>
<dbReference type="Pfam" id="PF08811">
    <property type="entry name" value="DUF1800"/>
    <property type="match status" value="1"/>
</dbReference>
<gene>
    <name evidence="2" type="ORF">Rhe02_26050</name>
</gene>
<name>A0A8J3Q780_9ACTN</name>
<evidence type="ECO:0000313" key="2">
    <source>
        <dbReference type="EMBL" id="GIH04538.1"/>
    </source>
</evidence>
<feature type="region of interest" description="Disordered" evidence="1">
    <location>
        <begin position="35"/>
        <end position="63"/>
    </location>
</feature>
<dbReference type="EMBL" id="BONY01000013">
    <property type="protein sequence ID" value="GIH04538.1"/>
    <property type="molecule type" value="Genomic_DNA"/>
</dbReference>
<dbReference type="AlphaFoldDB" id="A0A8J3Q780"/>
<keyword evidence="3" id="KW-1185">Reference proteome</keyword>
<organism evidence="2 3">
    <name type="scientific">Rhizocola hellebori</name>
    <dbReference type="NCBI Taxonomy" id="1392758"/>
    <lineage>
        <taxon>Bacteria</taxon>
        <taxon>Bacillati</taxon>
        <taxon>Actinomycetota</taxon>
        <taxon>Actinomycetes</taxon>
        <taxon>Micromonosporales</taxon>
        <taxon>Micromonosporaceae</taxon>
        <taxon>Rhizocola</taxon>
    </lineage>
</organism>
<dbReference type="Proteomes" id="UP000612899">
    <property type="component" value="Unassembled WGS sequence"/>
</dbReference>
<dbReference type="RefSeq" id="WP_203908418.1">
    <property type="nucleotide sequence ID" value="NZ_BONY01000013.1"/>
</dbReference>
<comment type="caution">
    <text evidence="2">The sequence shown here is derived from an EMBL/GenBank/DDBJ whole genome shotgun (WGS) entry which is preliminary data.</text>
</comment>
<accession>A0A8J3Q780</accession>
<evidence type="ECO:0000313" key="3">
    <source>
        <dbReference type="Proteomes" id="UP000612899"/>
    </source>
</evidence>
<evidence type="ECO:0000256" key="1">
    <source>
        <dbReference type="SAM" id="MobiDB-lite"/>
    </source>
</evidence>